<evidence type="ECO:0000313" key="2">
    <source>
        <dbReference type="EMBL" id="CAG5078862.1"/>
    </source>
</evidence>
<sequence>MKLLIILLMNIYLAKSSEDQVLIHGPNTPVYVCKLVNGHVKVETVRQKFDNKAAKYSYDEAIHPKLLVVVDYKDYSKDGEQKSLDHAVEIIERINSDYKYVNSTPHVEAQLAGVVLITEQDGYSPPSTFKMSVDRRECSRTFCNDEGMCSQSCWTRPALVDYAFSRSELKRFSDWFKVTAEQFEDSDYDAFIYSFPGYLTEGLWNPRTVWSLSSGTVCQSKPGAIVSNKFGYSVYAFSIELAYLLGLTHNEDNVDSHWYTHEELDINWYKIIDWRNQTADIVKDNYQHGKYSCLKKPVKKNDDYDDE</sequence>
<feature type="chain" id="PRO_5035294175" evidence="1">
    <location>
        <begin position="17"/>
        <end position="307"/>
    </location>
</feature>
<evidence type="ECO:0000313" key="3">
    <source>
        <dbReference type="Proteomes" id="UP000786811"/>
    </source>
</evidence>
<dbReference type="Gene3D" id="3.40.390.10">
    <property type="entry name" value="Collagenase (Catalytic Domain)"/>
    <property type="match status" value="1"/>
</dbReference>
<dbReference type="EMBL" id="CAJNRD030001117">
    <property type="protein sequence ID" value="CAG5078862.1"/>
    <property type="molecule type" value="Genomic_DNA"/>
</dbReference>
<dbReference type="AlphaFoldDB" id="A0A8J2H6H7"/>
<accession>A0A8J2H6H7</accession>
<reference evidence="2" key="1">
    <citation type="submission" date="2021-04" db="EMBL/GenBank/DDBJ databases">
        <authorList>
            <person name="Chebbi M.A.C M."/>
        </authorList>
    </citation>
    <scope>NUCLEOTIDE SEQUENCE</scope>
</reference>
<feature type="signal peptide" evidence="1">
    <location>
        <begin position="1"/>
        <end position="16"/>
    </location>
</feature>
<keyword evidence="1" id="KW-0732">Signal</keyword>
<proteinExistence type="predicted"/>
<protein>
    <submittedName>
        <fullName evidence="2">Uncharacterized protein</fullName>
    </submittedName>
</protein>
<comment type="caution">
    <text evidence="2">The sequence shown here is derived from an EMBL/GenBank/DDBJ whole genome shotgun (WGS) entry which is preliminary data.</text>
</comment>
<keyword evidence="3" id="KW-1185">Reference proteome</keyword>
<dbReference type="Proteomes" id="UP000786811">
    <property type="component" value="Unassembled WGS sequence"/>
</dbReference>
<name>A0A8J2H6H7_COTCN</name>
<organism evidence="2 3">
    <name type="scientific">Cotesia congregata</name>
    <name type="common">Parasitoid wasp</name>
    <name type="synonym">Apanteles congregatus</name>
    <dbReference type="NCBI Taxonomy" id="51543"/>
    <lineage>
        <taxon>Eukaryota</taxon>
        <taxon>Metazoa</taxon>
        <taxon>Ecdysozoa</taxon>
        <taxon>Arthropoda</taxon>
        <taxon>Hexapoda</taxon>
        <taxon>Insecta</taxon>
        <taxon>Pterygota</taxon>
        <taxon>Neoptera</taxon>
        <taxon>Endopterygota</taxon>
        <taxon>Hymenoptera</taxon>
        <taxon>Apocrita</taxon>
        <taxon>Ichneumonoidea</taxon>
        <taxon>Braconidae</taxon>
        <taxon>Microgastrinae</taxon>
        <taxon>Cotesia</taxon>
    </lineage>
</organism>
<gene>
    <name evidence="2" type="ORF">HICCMSTLAB_LOCUS2862</name>
</gene>
<dbReference type="GO" id="GO:0008237">
    <property type="term" value="F:metallopeptidase activity"/>
    <property type="evidence" value="ECO:0007669"/>
    <property type="project" value="InterPro"/>
</dbReference>
<dbReference type="InterPro" id="IPR024079">
    <property type="entry name" value="MetalloPept_cat_dom_sf"/>
</dbReference>
<evidence type="ECO:0000256" key="1">
    <source>
        <dbReference type="SAM" id="SignalP"/>
    </source>
</evidence>
<dbReference type="OrthoDB" id="10426535at2759"/>
<dbReference type="SUPFAM" id="SSF55486">
    <property type="entry name" value="Metalloproteases ('zincins'), catalytic domain"/>
    <property type="match status" value="1"/>
</dbReference>